<evidence type="ECO:0000313" key="8">
    <source>
        <dbReference type="EMBL" id="EKX88598.1"/>
    </source>
</evidence>
<dbReference type="InterPro" id="IPR003439">
    <property type="entry name" value="ABC_transporter-like_ATP-bd"/>
</dbReference>
<accession>L1MBF7</accession>
<evidence type="ECO:0000259" key="7">
    <source>
        <dbReference type="PROSITE" id="PS50893"/>
    </source>
</evidence>
<dbReference type="GO" id="GO:0046677">
    <property type="term" value="P:response to antibiotic"/>
    <property type="evidence" value="ECO:0007669"/>
    <property type="project" value="UniProtKB-KW"/>
</dbReference>
<dbReference type="Pfam" id="PF00005">
    <property type="entry name" value="ABC_tran"/>
    <property type="match status" value="1"/>
</dbReference>
<evidence type="ECO:0000313" key="9">
    <source>
        <dbReference type="Proteomes" id="UP000010445"/>
    </source>
</evidence>
<dbReference type="InterPro" id="IPR003593">
    <property type="entry name" value="AAA+_ATPase"/>
</dbReference>
<dbReference type="GO" id="GO:0005886">
    <property type="term" value="C:plasma membrane"/>
    <property type="evidence" value="ECO:0007669"/>
    <property type="project" value="UniProtKB-SubCell"/>
</dbReference>
<dbReference type="SUPFAM" id="SSF52540">
    <property type="entry name" value="P-loop containing nucleoside triphosphate hydrolases"/>
    <property type="match status" value="1"/>
</dbReference>
<name>L1MBF7_9CORY</name>
<dbReference type="AlphaFoldDB" id="L1MBF7"/>
<evidence type="ECO:0000256" key="3">
    <source>
        <dbReference type="ARBA" id="ARBA00022448"/>
    </source>
</evidence>
<dbReference type="RefSeq" id="WP_006061693.1">
    <property type="nucleotide sequence ID" value="NZ_KB290820.1"/>
</dbReference>
<dbReference type="eggNOG" id="COG1131">
    <property type="taxonomic scope" value="Bacteria"/>
</dbReference>
<keyword evidence="3" id="KW-0813">Transport</keyword>
<dbReference type="PANTHER" id="PTHR42711:SF5">
    <property type="entry name" value="ABC TRANSPORTER ATP-BINDING PROTEIN NATA"/>
    <property type="match status" value="1"/>
</dbReference>
<dbReference type="HOGENOM" id="CLU_000604_1_2_11"/>
<dbReference type="EMBL" id="AMEM01000037">
    <property type="protein sequence ID" value="EKX88598.1"/>
    <property type="molecule type" value="Genomic_DNA"/>
</dbReference>
<organism evidence="8 9">
    <name type="scientific">Corynebacterium durum F0235</name>
    <dbReference type="NCBI Taxonomy" id="1035195"/>
    <lineage>
        <taxon>Bacteria</taxon>
        <taxon>Bacillati</taxon>
        <taxon>Actinomycetota</taxon>
        <taxon>Actinomycetes</taxon>
        <taxon>Mycobacteriales</taxon>
        <taxon>Corynebacteriaceae</taxon>
        <taxon>Corynebacterium</taxon>
    </lineage>
</organism>
<reference evidence="8 9" key="1">
    <citation type="submission" date="2012-05" db="EMBL/GenBank/DDBJ databases">
        <authorList>
            <person name="Weinstock G."/>
            <person name="Sodergren E."/>
            <person name="Lobos E.A."/>
            <person name="Fulton L."/>
            <person name="Fulton R."/>
            <person name="Courtney L."/>
            <person name="Fronick C."/>
            <person name="O'Laughlin M."/>
            <person name="Godfrey J."/>
            <person name="Wilson R.M."/>
            <person name="Miner T."/>
            <person name="Farmer C."/>
            <person name="Delehaunty K."/>
            <person name="Cordes M."/>
            <person name="Minx P."/>
            <person name="Tomlinson C."/>
            <person name="Chen J."/>
            <person name="Wollam A."/>
            <person name="Pepin K.H."/>
            <person name="Bhonagiri V."/>
            <person name="Zhang X."/>
            <person name="Suruliraj S."/>
            <person name="Warren W."/>
            <person name="Mitreva M."/>
            <person name="Mardis E.R."/>
            <person name="Wilson R.K."/>
        </authorList>
    </citation>
    <scope>NUCLEOTIDE SEQUENCE [LARGE SCALE GENOMIC DNA]</scope>
    <source>
        <strain evidence="8 9">F0235</strain>
    </source>
</reference>
<dbReference type="Proteomes" id="UP000010445">
    <property type="component" value="Unassembled WGS sequence"/>
</dbReference>
<dbReference type="InterPro" id="IPR027417">
    <property type="entry name" value="P-loop_NTPase"/>
</dbReference>
<dbReference type="OrthoDB" id="9804819at2"/>
<dbReference type="GO" id="GO:0005524">
    <property type="term" value="F:ATP binding"/>
    <property type="evidence" value="ECO:0007669"/>
    <property type="project" value="UniProtKB-KW"/>
</dbReference>
<evidence type="ECO:0000256" key="5">
    <source>
        <dbReference type="ARBA" id="ARBA00022840"/>
    </source>
</evidence>
<evidence type="ECO:0000256" key="1">
    <source>
        <dbReference type="ARBA" id="ARBA00004202"/>
    </source>
</evidence>
<evidence type="ECO:0000256" key="6">
    <source>
        <dbReference type="ARBA" id="ARBA00023251"/>
    </source>
</evidence>
<keyword evidence="5 8" id="KW-0067">ATP-binding</keyword>
<dbReference type="PANTHER" id="PTHR42711">
    <property type="entry name" value="ABC TRANSPORTER ATP-BINDING PROTEIN"/>
    <property type="match status" value="1"/>
</dbReference>
<proteinExistence type="inferred from homology"/>
<keyword evidence="6" id="KW-0046">Antibiotic resistance</keyword>
<dbReference type="SMART" id="SM00382">
    <property type="entry name" value="AAA"/>
    <property type="match status" value="1"/>
</dbReference>
<keyword evidence="4" id="KW-0547">Nucleotide-binding</keyword>
<protein>
    <submittedName>
        <fullName evidence="8">ABC transporter, ATP-binding protein</fullName>
    </submittedName>
</protein>
<evidence type="ECO:0000256" key="4">
    <source>
        <dbReference type="ARBA" id="ARBA00022741"/>
    </source>
</evidence>
<keyword evidence="9" id="KW-1185">Reference proteome</keyword>
<comment type="similarity">
    <text evidence="2">Belongs to the ABC transporter superfamily.</text>
</comment>
<dbReference type="GO" id="GO:0016887">
    <property type="term" value="F:ATP hydrolysis activity"/>
    <property type="evidence" value="ECO:0007669"/>
    <property type="project" value="InterPro"/>
</dbReference>
<comment type="subcellular location">
    <subcellularLocation>
        <location evidence="1">Cell membrane</location>
        <topology evidence="1">Peripheral membrane protein</topology>
    </subcellularLocation>
</comment>
<sequence length="269" mass="29186">MSVEEGTVHGFLGPNGAGKSTTIRTLLGLLHPTAGKVRVLGKNPLQHPEILRRVGYVPGDVALWPALTGLETLNALESLRGWTVNLHRRAELIEAFDLDPSRKARDYSTGNRRKVLLVSALSADADVLILDEPTAGLDPLMEQVFMEQVQIEQQRGATVLLSSHIMSEVERLCSHVTVIKRGVAVESGRIDSLKHLSAYTVTATFPYGIPPELAVLPNATVTPPVLTVTTTHDNVSALLLHIITRSGQNISSTPATLEELFLSHYEADT</sequence>
<dbReference type="PROSITE" id="PS50893">
    <property type="entry name" value="ABC_TRANSPORTER_2"/>
    <property type="match status" value="1"/>
</dbReference>
<feature type="domain" description="ABC transporter" evidence="7">
    <location>
        <begin position="1"/>
        <end position="206"/>
    </location>
</feature>
<dbReference type="STRING" id="1035195.HMPREF9997_02272"/>
<dbReference type="Gene3D" id="3.40.50.300">
    <property type="entry name" value="P-loop containing nucleotide triphosphate hydrolases"/>
    <property type="match status" value="1"/>
</dbReference>
<dbReference type="PATRIC" id="fig|1035195.3.peg.2033"/>
<evidence type="ECO:0000256" key="2">
    <source>
        <dbReference type="ARBA" id="ARBA00005417"/>
    </source>
</evidence>
<dbReference type="CDD" id="cd03230">
    <property type="entry name" value="ABC_DR_subfamily_A"/>
    <property type="match status" value="1"/>
</dbReference>
<gene>
    <name evidence="8" type="ORF">HMPREF9997_02272</name>
</gene>
<dbReference type="InterPro" id="IPR050763">
    <property type="entry name" value="ABC_transporter_ATP-binding"/>
</dbReference>
<comment type="caution">
    <text evidence="8">The sequence shown here is derived from an EMBL/GenBank/DDBJ whole genome shotgun (WGS) entry which is preliminary data.</text>
</comment>